<comment type="function">
    <text evidence="2">Catalyzes the first step of the osmoprotectant glycine betaine synthesis.</text>
</comment>
<dbReference type="GO" id="GO:0005506">
    <property type="term" value="F:iron ion binding"/>
    <property type="evidence" value="ECO:0007669"/>
    <property type="project" value="InterPro"/>
</dbReference>
<comment type="catalytic activity">
    <reaction evidence="7">
        <text>choline + 2 reduced [2Fe-2S]-[ferredoxin] + O2 + 2 H(+) = betaine aldehyde hydrate + 2 oxidized [2Fe-2S]-[ferredoxin] + H2O</text>
        <dbReference type="Rhea" id="RHEA:17769"/>
        <dbReference type="Rhea" id="RHEA-COMP:10000"/>
        <dbReference type="Rhea" id="RHEA-COMP:10001"/>
        <dbReference type="ChEBI" id="CHEBI:15354"/>
        <dbReference type="ChEBI" id="CHEBI:15377"/>
        <dbReference type="ChEBI" id="CHEBI:15378"/>
        <dbReference type="ChEBI" id="CHEBI:15379"/>
        <dbReference type="ChEBI" id="CHEBI:15870"/>
        <dbReference type="ChEBI" id="CHEBI:33737"/>
        <dbReference type="ChEBI" id="CHEBI:33738"/>
        <dbReference type="EC" id="1.14.15.7"/>
    </reaction>
</comment>
<evidence type="ECO:0000256" key="6">
    <source>
        <dbReference type="ARBA" id="ARBA00014931"/>
    </source>
</evidence>
<dbReference type="Proteomes" id="UP000738349">
    <property type="component" value="Unassembled WGS sequence"/>
</dbReference>
<comment type="cofactor">
    <cofactor evidence="1">
        <name>Fe cation</name>
        <dbReference type="ChEBI" id="CHEBI:24875"/>
    </cofactor>
</comment>
<dbReference type="EC" id="1.14.15.7" evidence="5"/>
<evidence type="ECO:0000256" key="3">
    <source>
        <dbReference type="ARBA" id="ARBA00004866"/>
    </source>
</evidence>
<evidence type="ECO:0000313" key="10">
    <source>
        <dbReference type="EMBL" id="KAH7161671.1"/>
    </source>
</evidence>
<evidence type="ECO:0000259" key="9">
    <source>
        <dbReference type="Pfam" id="PF00848"/>
    </source>
</evidence>
<evidence type="ECO:0000256" key="4">
    <source>
        <dbReference type="ARBA" id="ARBA00010848"/>
    </source>
</evidence>
<evidence type="ECO:0000256" key="5">
    <source>
        <dbReference type="ARBA" id="ARBA00012763"/>
    </source>
</evidence>
<evidence type="ECO:0000256" key="7">
    <source>
        <dbReference type="ARBA" id="ARBA00049097"/>
    </source>
</evidence>
<dbReference type="InterPro" id="IPR015879">
    <property type="entry name" value="Ring_hydroxy_dOase_asu_C_dom"/>
</dbReference>
<keyword evidence="11" id="KW-1185">Reference proteome</keyword>
<dbReference type="SUPFAM" id="SSF55961">
    <property type="entry name" value="Bet v1-like"/>
    <property type="match status" value="1"/>
</dbReference>
<comment type="pathway">
    <text evidence="3">Amine and polyamine biosynthesis; betaine biosynthesis via choline pathway; betaine aldehyde from choline (monooxygenase route): step 1/1.</text>
</comment>
<feature type="domain" description="Aromatic-ring-hydroxylating dioxygenase alpha subunit C-terminal" evidence="9">
    <location>
        <begin position="239"/>
        <end position="337"/>
    </location>
</feature>
<feature type="domain" description="Aromatic-ring-hydroxylating dioxygenase alpha subunit C-terminal" evidence="9">
    <location>
        <begin position="163"/>
        <end position="205"/>
    </location>
</feature>
<dbReference type="AlphaFoldDB" id="A0A9P9FH52"/>
<dbReference type="GO" id="GO:0019133">
    <property type="term" value="F:choline monooxygenase activity"/>
    <property type="evidence" value="ECO:0007669"/>
    <property type="project" value="UniProtKB-EC"/>
</dbReference>
<dbReference type="CDD" id="cd00680">
    <property type="entry name" value="RHO_alpha_C"/>
    <property type="match status" value="1"/>
</dbReference>
<accession>A0A9P9FH52</accession>
<dbReference type="PANTHER" id="PTHR43756">
    <property type="entry name" value="CHOLINE MONOOXYGENASE, CHLOROPLASTIC"/>
    <property type="match status" value="1"/>
</dbReference>
<dbReference type="SUPFAM" id="SSF50022">
    <property type="entry name" value="ISP domain"/>
    <property type="match status" value="1"/>
</dbReference>
<dbReference type="InterPro" id="IPR036922">
    <property type="entry name" value="Rieske_2Fe-2S_sf"/>
</dbReference>
<gene>
    <name evidence="10" type="ORF">EDB81DRAFT_715363</name>
</gene>
<dbReference type="Gene3D" id="2.102.10.10">
    <property type="entry name" value="Rieske [2Fe-2S] iron-sulphur domain"/>
    <property type="match status" value="2"/>
</dbReference>
<name>A0A9P9FH52_9HYPO</name>
<proteinExistence type="inferred from homology"/>
<evidence type="ECO:0000313" key="11">
    <source>
        <dbReference type="Proteomes" id="UP000738349"/>
    </source>
</evidence>
<feature type="region of interest" description="Disordered" evidence="8">
    <location>
        <begin position="13"/>
        <end position="33"/>
    </location>
</feature>
<dbReference type="OrthoDB" id="426882at2759"/>
<dbReference type="Gene3D" id="3.90.380.10">
    <property type="entry name" value="Naphthalene 1,2-dioxygenase Alpha Subunit, Chain A, domain 1"/>
    <property type="match status" value="3"/>
</dbReference>
<dbReference type="PANTHER" id="PTHR43756:SF5">
    <property type="entry name" value="CHOLINE MONOOXYGENASE, CHLOROPLASTIC"/>
    <property type="match status" value="1"/>
</dbReference>
<organism evidence="10 11">
    <name type="scientific">Dactylonectria macrodidyma</name>
    <dbReference type="NCBI Taxonomy" id="307937"/>
    <lineage>
        <taxon>Eukaryota</taxon>
        <taxon>Fungi</taxon>
        <taxon>Dikarya</taxon>
        <taxon>Ascomycota</taxon>
        <taxon>Pezizomycotina</taxon>
        <taxon>Sordariomycetes</taxon>
        <taxon>Hypocreomycetidae</taxon>
        <taxon>Hypocreales</taxon>
        <taxon>Nectriaceae</taxon>
        <taxon>Dactylonectria</taxon>
    </lineage>
</organism>
<dbReference type="InterPro" id="IPR001663">
    <property type="entry name" value="Rng_hydr_dOase-A"/>
</dbReference>
<dbReference type="EMBL" id="JAGMUV010000004">
    <property type="protein sequence ID" value="KAH7161671.1"/>
    <property type="molecule type" value="Genomic_DNA"/>
</dbReference>
<comment type="similarity">
    <text evidence="4">Belongs to the choline monooxygenase family.</text>
</comment>
<evidence type="ECO:0000256" key="8">
    <source>
        <dbReference type="SAM" id="MobiDB-lite"/>
    </source>
</evidence>
<reference evidence="10" key="1">
    <citation type="journal article" date="2021" name="Nat. Commun.">
        <title>Genetic determinants of endophytism in the Arabidopsis root mycobiome.</title>
        <authorList>
            <person name="Mesny F."/>
            <person name="Miyauchi S."/>
            <person name="Thiergart T."/>
            <person name="Pickel B."/>
            <person name="Atanasova L."/>
            <person name="Karlsson M."/>
            <person name="Huettel B."/>
            <person name="Barry K.W."/>
            <person name="Haridas S."/>
            <person name="Chen C."/>
            <person name="Bauer D."/>
            <person name="Andreopoulos W."/>
            <person name="Pangilinan J."/>
            <person name="LaButti K."/>
            <person name="Riley R."/>
            <person name="Lipzen A."/>
            <person name="Clum A."/>
            <person name="Drula E."/>
            <person name="Henrissat B."/>
            <person name="Kohler A."/>
            <person name="Grigoriev I.V."/>
            <person name="Martin F.M."/>
            <person name="Hacquard S."/>
        </authorList>
    </citation>
    <scope>NUCLEOTIDE SEQUENCE</scope>
    <source>
        <strain evidence="10">MPI-CAGE-AT-0147</strain>
    </source>
</reference>
<evidence type="ECO:0000256" key="2">
    <source>
        <dbReference type="ARBA" id="ARBA00002149"/>
    </source>
</evidence>
<protein>
    <recommendedName>
        <fullName evidence="6">Choline monooxygenase, chloroplastic</fullName>
        <ecNumber evidence="5">1.14.15.7</ecNumber>
    </recommendedName>
</protein>
<dbReference type="Pfam" id="PF00848">
    <property type="entry name" value="Ring_hydroxyl_A"/>
    <property type="match status" value="2"/>
</dbReference>
<dbReference type="GO" id="GO:0051537">
    <property type="term" value="F:2 iron, 2 sulfur cluster binding"/>
    <property type="evidence" value="ECO:0007669"/>
    <property type="project" value="InterPro"/>
</dbReference>
<comment type="caution">
    <text evidence="10">The sequence shown here is derived from an EMBL/GenBank/DDBJ whole genome shotgun (WGS) entry which is preliminary data.</text>
</comment>
<evidence type="ECO:0000256" key="1">
    <source>
        <dbReference type="ARBA" id="ARBA00001962"/>
    </source>
</evidence>
<sequence>MSFLKSYLGFGAAAPAPKPEPKKESKPMNTTTLTDPVRALPASWYLSEELYQLERRAIFSKRWLLTTHCKRLLNNGDWQRYQIAGFHYVICRDHNGTIRSFQIDEGLEDFDIKEHGLLPTHVHIDARDFIWINLDGGETPEIAWADELGGADVQERLDMYDWDQYEYDHTWEMEGTYNWKLLGDNYNECYHCRVSHPDLNDLADINTYVVDPVKSYLMHFGSPTPDMIAKGLLIAPTYFFPNSSINVSKHFFMMQRFVPTGLKTSIMRYEVFRNKSSSKEDFTFVDAMYKRVMSEDKVLAAGAQANIDRGVFINGELHPAMEKGALWFQSKVREQVTEHHQREVEAGYEIWPAQQSISKLLAAEKEEPVPAAVLEAPLAQAIVV</sequence>